<evidence type="ECO:0000313" key="2">
    <source>
        <dbReference type="EMBL" id="MBM6849837.1"/>
    </source>
</evidence>
<organism evidence="2 3">
    <name type="scientific">Oscillibacter valericigenes</name>
    <dbReference type="NCBI Taxonomy" id="351091"/>
    <lineage>
        <taxon>Bacteria</taxon>
        <taxon>Bacillati</taxon>
        <taxon>Bacillota</taxon>
        <taxon>Clostridia</taxon>
        <taxon>Eubacteriales</taxon>
        <taxon>Oscillospiraceae</taxon>
        <taxon>Oscillibacter</taxon>
    </lineage>
</organism>
<name>A0ABS2FSH1_9FIRM</name>
<dbReference type="Gene3D" id="3.40.630.30">
    <property type="match status" value="1"/>
</dbReference>
<evidence type="ECO:0000313" key="3">
    <source>
        <dbReference type="Proteomes" id="UP000719500"/>
    </source>
</evidence>
<gene>
    <name evidence="2" type="ORF">H9X91_00100</name>
</gene>
<dbReference type="PROSITE" id="PS51186">
    <property type="entry name" value="GNAT"/>
    <property type="match status" value="1"/>
</dbReference>
<dbReference type="InterPro" id="IPR000182">
    <property type="entry name" value="GNAT_dom"/>
</dbReference>
<accession>A0ABS2FSH1</accession>
<dbReference type="RefSeq" id="WP_204801307.1">
    <property type="nucleotide sequence ID" value="NZ_JACSNX010000001.1"/>
</dbReference>
<dbReference type="EMBL" id="JACSNX010000001">
    <property type="protein sequence ID" value="MBM6849837.1"/>
    <property type="molecule type" value="Genomic_DNA"/>
</dbReference>
<dbReference type="InterPro" id="IPR016181">
    <property type="entry name" value="Acyl_CoA_acyltransferase"/>
</dbReference>
<dbReference type="Pfam" id="PF13673">
    <property type="entry name" value="Acetyltransf_10"/>
    <property type="match status" value="1"/>
</dbReference>
<evidence type="ECO:0000259" key="1">
    <source>
        <dbReference type="PROSITE" id="PS51186"/>
    </source>
</evidence>
<reference evidence="2 3" key="1">
    <citation type="journal article" date="2021" name="Sci. Rep.">
        <title>The distribution of antibiotic resistance genes in chicken gut microbiota commensals.</title>
        <authorList>
            <person name="Juricova H."/>
            <person name="Matiasovicova J."/>
            <person name="Kubasova T."/>
            <person name="Cejkova D."/>
            <person name="Rychlik I."/>
        </authorList>
    </citation>
    <scope>NUCLEOTIDE SEQUENCE [LARGE SCALE GENOMIC DNA]</scope>
    <source>
        <strain evidence="2 3">An411</strain>
    </source>
</reference>
<dbReference type="Proteomes" id="UP000719500">
    <property type="component" value="Unassembled WGS sequence"/>
</dbReference>
<dbReference type="SUPFAM" id="SSF55729">
    <property type="entry name" value="Acyl-CoA N-acyltransferases (Nat)"/>
    <property type="match status" value="1"/>
</dbReference>
<proteinExistence type="predicted"/>
<comment type="caution">
    <text evidence="2">The sequence shown here is derived from an EMBL/GenBank/DDBJ whole genome shotgun (WGS) entry which is preliminary data.</text>
</comment>
<feature type="domain" description="N-acetyltransferase" evidence="1">
    <location>
        <begin position="6"/>
        <end position="146"/>
    </location>
</feature>
<protein>
    <submittedName>
        <fullName evidence="2">GNAT family N-acetyltransferase</fullName>
    </submittedName>
</protein>
<keyword evidence="3" id="KW-1185">Reference proteome</keyword>
<sequence>MQLIIRHFRDLTADELLDLAKLRISVFVVEQKCPYQEMDEYDRDAWHIWLADENGIQAYLRVLPPGKAFPDAAIGRVIAVKRHCGLASRLLQEGIRLARTVCRADAVQLEAQTYARGLYEKAGFRQVSGEFLEDGIPHIRMRLDFTDREDHKGENT</sequence>